<evidence type="ECO:0000313" key="1">
    <source>
        <dbReference type="EMBL" id="MEQ3353843.1"/>
    </source>
</evidence>
<dbReference type="Proteomes" id="UP001481872">
    <property type="component" value="Unassembled WGS sequence"/>
</dbReference>
<sequence>MVYFLQIYCSHYGPKARPVAYGLLGEDYIIEREAEDPAEDWIAPLNRALESLPIQNTLYLFHGQFETRILWPYLTKKARERLERAADLYDEIKKRTAISPLASYRLANLALQGGYKGSVCVGEDFPRFFKEAGPNDLVEQIKGNLNAMAATEKYLQQLKSRLRHGDLEIDGFSLHPFQITGKTEASMDRYVQYDDLLYVEKAGRFTLDAPAKILPYDAERRALVLESDMPIVQSVPAPEGYLIFALDPVVYYDTLLSFIHQLRNKSR</sequence>
<reference evidence="1 2" key="1">
    <citation type="submission" date="2024-04" db="EMBL/GenBank/DDBJ databases">
        <title>Human intestinal bacterial collection.</title>
        <authorList>
            <person name="Pauvert C."/>
            <person name="Hitch T.C.A."/>
            <person name="Clavel T."/>
        </authorList>
    </citation>
    <scope>NUCLEOTIDE SEQUENCE [LARGE SCALE GENOMIC DNA]</scope>
    <source>
        <strain evidence="1 2">CLA-SR-H026</strain>
    </source>
</reference>
<organism evidence="1 2">
    <name type="scientific">Aedoeadaptatus acetigenes</name>
    <dbReference type="NCBI Taxonomy" id="2981723"/>
    <lineage>
        <taxon>Bacteria</taxon>
        <taxon>Bacillati</taxon>
        <taxon>Bacillota</taxon>
        <taxon>Tissierellia</taxon>
        <taxon>Tissierellales</taxon>
        <taxon>Peptoniphilaceae</taxon>
        <taxon>Aedoeadaptatus</taxon>
    </lineage>
</organism>
<keyword evidence="2" id="KW-1185">Reference proteome</keyword>
<evidence type="ECO:0000313" key="2">
    <source>
        <dbReference type="Proteomes" id="UP001481872"/>
    </source>
</evidence>
<protein>
    <submittedName>
        <fullName evidence="1">Uncharacterized protein</fullName>
    </submittedName>
</protein>
<comment type="caution">
    <text evidence="1">The sequence shown here is derived from an EMBL/GenBank/DDBJ whole genome shotgun (WGS) entry which is preliminary data.</text>
</comment>
<name>A0ABV1J7G6_9FIRM</name>
<dbReference type="RefSeq" id="WP_349054115.1">
    <property type="nucleotide sequence ID" value="NZ_JBBNPS010000015.1"/>
</dbReference>
<accession>A0ABV1J7G6</accession>
<gene>
    <name evidence="1" type="ORF">AAA081_06000</name>
</gene>
<proteinExistence type="predicted"/>
<dbReference type="EMBL" id="JBBNPS010000015">
    <property type="protein sequence ID" value="MEQ3353843.1"/>
    <property type="molecule type" value="Genomic_DNA"/>
</dbReference>